<dbReference type="EMBL" id="GGEC01009368">
    <property type="protein sequence ID" value="MBW89851.1"/>
    <property type="molecule type" value="Transcribed_RNA"/>
</dbReference>
<dbReference type="AlphaFoldDB" id="A0A2P2J8S0"/>
<name>A0A2P2J8S0_RHIMU</name>
<proteinExistence type="predicted"/>
<accession>A0A2P2J8S0</accession>
<evidence type="ECO:0000313" key="1">
    <source>
        <dbReference type="EMBL" id="MBW89851.1"/>
    </source>
</evidence>
<reference evidence="1" key="1">
    <citation type="submission" date="2018-02" db="EMBL/GenBank/DDBJ databases">
        <title>Rhizophora mucronata_Transcriptome.</title>
        <authorList>
            <person name="Meera S.P."/>
            <person name="Sreeshan A."/>
            <person name="Augustine A."/>
        </authorList>
    </citation>
    <scope>NUCLEOTIDE SEQUENCE</scope>
    <source>
        <tissue evidence="1">Leaf</tissue>
    </source>
</reference>
<organism evidence="1">
    <name type="scientific">Rhizophora mucronata</name>
    <name type="common">Asiatic mangrove</name>
    <dbReference type="NCBI Taxonomy" id="61149"/>
    <lineage>
        <taxon>Eukaryota</taxon>
        <taxon>Viridiplantae</taxon>
        <taxon>Streptophyta</taxon>
        <taxon>Embryophyta</taxon>
        <taxon>Tracheophyta</taxon>
        <taxon>Spermatophyta</taxon>
        <taxon>Magnoliopsida</taxon>
        <taxon>eudicotyledons</taxon>
        <taxon>Gunneridae</taxon>
        <taxon>Pentapetalae</taxon>
        <taxon>rosids</taxon>
        <taxon>fabids</taxon>
        <taxon>Malpighiales</taxon>
        <taxon>Rhizophoraceae</taxon>
        <taxon>Rhizophora</taxon>
    </lineage>
</organism>
<protein>
    <submittedName>
        <fullName evidence="1">Uncharacterized protein</fullName>
    </submittedName>
</protein>
<sequence>MEPVQGTSVLVLQPPTFCTSIRINGDIYYSWLSCRKGFNKSRLEFVGSCNEITFASKGFD</sequence>